<organism evidence="13 14">
    <name type="scientific">Haplochromis burtoni</name>
    <name type="common">Burton's mouthbrooder</name>
    <name type="synonym">Chromis burtoni</name>
    <dbReference type="NCBI Taxonomy" id="8153"/>
    <lineage>
        <taxon>Eukaryota</taxon>
        <taxon>Metazoa</taxon>
        <taxon>Chordata</taxon>
        <taxon>Craniata</taxon>
        <taxon>Vertebrata</taxon>
        <taxon>Euteleostomi</taxon>
        <taxon>Actinopterygii</taxon>
        <taxon>Neopterygii</taxon>
        <taxon>Teleostei</taxon>
        <taxon>Neoteleostei</taxon>
        <taxon>Acanthomorphata</taxon>
        <taxon>Ovalentaria</taxon>
        <taxon>Cichlomorphae</taxon>
        <taxon>Cichliformes</taxon>
        <taxon>Cichlidae</taxon>
        <taxon>African cichlids</taxon>
        <taxon>Pseudocrenilabrinae</taxon>
        <taxon>Haplochromini</taxon>
        <taxon>Haplochromis</taxon>
    </lineage>
</organism>
<evidence type="ECO:0000256" key="2">
    <source>
        <dbReference type="ARBA" id="ARBA00007519"/>
    </source>
</evidence>
<keyword evidence="11" id="KW-0804">Transcription</keyword>
<proteinExistence type="inferred from homology"/>
<dbReference type="GO" id="GO:0070286">
    <property type="term" value="P:axonemal dynein complex assembly"/>
    <property type="evidence" value="ECO:0007669"/>
    <property type="project" value="Ensembl"/>
</dbReference>
<dbReference type="GO" id="GO:0006310">
    <property type="term" value="P:DNA recombination"/>
    <property type="evidence" value="ECO:0007669"/>
    <property type="project" value="UniProtKB-KW"/>
</dbReference>
<dbReference type="EC" id="3.6.4.12" evidence="11"/>
<dbReference type="GeneTree" id="ENSGT00940000153556"/>
<dbReference type="InterPro" id="IPR003593">
    <property type="entry name" value="AAA+_ATPase"/>
</dbReference>
<dbReference type="GO" id="GO:0005576">
    <property type="term" value="C:extracellular region"/>
    <property type="evidence" value="ECO:0007669"/>
    <property type="project" value="GOC"/>
</dbReference>
<keyword evidence="11" id="KW-0234">DNA repair</keyword>
<evidence type="ECO:0000256" key="9">
    <source>
        <dbReference type="ARBA" id="ARBA00024190"/>
    </source>
</evidence>
<keyword evidence="11" id="KW-0227">DNA damage</keyword>
<dbReference type="Ensembl" id="ENSHBUT00000003770.1">
    <property type="protein sequence ID" value="ENSHBUP00000026282.1"/>
    <property type="gene ID" value="ENSHBUG00000008854.1"/>
</dbReference>
<dbReference type="GO" id="GO:0007507">
    <property type="term" value="P:heart development"/>
    <property type="evidence" value="ECO:0007669"/>
    <property type="project" value="Ensembl"/>
</dbReference>
<dbReference type="Proteomes" id="UP000264840">
    <property type="component" value="Unplaced"/>
</dbReference>
<keyword evidence="7 11" id="KW-0233">DNA recombination</keyword>
<sequence>MKIEEVKSTTKTQRIASHSHVKGLGLDEAGNAKQTACGLVGQEAAREACGIIVELIRSKKMAGRAVLLAGPPGTGKTALALAMAQELGNKVPFCPMVGSEVYSSEIKKTEVLMENFRRAIGLRIKETKEVYEGEVTELTPCETENPMGGYGKTISHVIIGLKTAKGTKQLKLDPSIYESLQKERVEVGDVIYIEANSGAVKRQGRCDTFATEFDLEAEEYVPLPKGDVHKKKEIVQDVTLHDLDVANARPQGGQDILSMMGQLMKPKKTEITDKLRAEINKVVNRYIDQGIAELVPGVLFVDEVHMLDIECFTYLHRALESSIAPIVVFASNRGNCLIRGTEDISSPHGIPLDLLDRVMIIRTMLYTPQEMKQVSLKINFCGLCDVRHQTVCACVTNEAVVCRSSRFGLRPKESASARRLLHTWQRLAPRPPSGTAKHSGCGCVIMKCLNSVTVCSTKSFYF</sequence>
<dbReference type="GO" id="GO:0005524">
    <property type="term" value="F:ATP binding"/>
    <property type="evidence" value="ECO:0007669"/>
    <property type="project" value="UniProtKB-KW"/>
</dbReference>
<dbReference type="GO" id="GO:0003678">
    <property type="term" value="F:DNA helicase activity"/>
    <property type="evidence" value="ECO:0007669"/>
    <property type="project" value="UniProtKB-EC"/>
</dbReference>
<dbReference type="InterPro" id="IPR027417">
    <property type="entry name" value="P-loop_NTPase"/>
</dbReference>
<dbReference type="InterPro" id="IPR042487">
    <property type="entry name" value="RuvBL1/2_DNA/RNA_bd_dom"/>
</dbReference>
<keyword evidence="3 11" id="KW-0547">Nucleotide-binding</keyword>
<dbReference type="Gene3D" id="3.40.50.300">
    <property type="entry name" value="P-loop containing nucleotide triphosphate hydrolases"/>
    <property type="match status" value="2"/>
</dbReference>
<keyword evidence="11" id="KW-0805">Transcription regulation</keyword>
<dbReference type="GO" id="GO:0060420">
    <property type="term" value="P:regulation of heart growth"/>
    <property type="evidence" value="ECO:0007669"/>
    <property type="project" value="Ensembl"/>
</dbReference>
<comment type="function">
    <text evidence="11">Proposed core component of the chromatin remodeling Ino80 complex which exhibits DNA- and nucleosome-activated ATPase activity and catalyzes ATP-dependent nucleosome sliding.</text>
</comment>
<evidence type="ECO:0000256" key="4">
    <source>
        <dbReference type="ARBA" id="ARBA00022801"/>
    </source>
</evidence>
<dbReference type="GO" id="GO:0003351">
    <property type="term" value="P:epithelial cilium movement involved in extracellular fluid movement"/>
    <property type="evidence" value="ECO:0007669"/>
    <property type="project" value="Ensembl"/>
</dbReference>
<evidence type="ECO:0000313" key="14">
    <source>
        <dbReference type="Proteomes" id="UP000264840"/>
    </source>
</evidence>
<dbReference type="PANTHER" id="PTHR11093">
    <property type="entry name" value="RUVB-RELATED REPTIN AND PONTIN"/>
    <property type="match status" value="1"/>
</dbReference>
<dbReference type="Gene3D" id="2.40.50.360">
    <property type="entry name" value="RuvB-like helicase, domain II"/>
    <property type="match status" value="2"/>
</dbReference>
<evidence type="ECO:0000256" key="1">
    <source>
        <dbReference type="ARBA" id="ARBA00004123"/>
    </source>
</evidence>
<dbReference type="SUPFAM" id="SSF52540">
    <property type="entry name" value="P-loop containing nucleoside triphosphate hydrolases"/>
    <property type="match status" value="1"/>
</dbReference>
<dbReference type="GO" id="GO:0120293">
    <property type="term" value="C:dynein axonemal particle"/>
    <property type="evidence" value="ECO:0007669"/>
    <property type="project" value="UniProtKB-SubCell"/>
</dbReference>
<dbReference type="GO" id="GO:0016887">
    <property type="term" value="F:ATP hydrolysis activity"/>
    <property type="evidence" value="ECO:0007669"/>
    <property type="project" value="RHEA"/>
</dbReference>
<evidence type="ECO:0000256" key="11">
    <source>
        <dbReference type="RuleBase" id="RU363048"/>
    </source>
</evidence>
<evidence type="ECO:0000313" key="13">
    <source>
        <dbReference type="Ensembl" id="ENSHBUP00000026282.1"/>
    </source>
</evidence>
<dbReference type="SMART" id="SM00382">
    <property type="entry name" value="AAA"/>
    <property type="match status" value="1"/>
</dbReference>
<feature type="domain" description="AAA+ ATPase" evidence="12">
    <location>
        <begin position="62"/>
        <end position="365"/>
    </location>
</feature>
<dbReference type="GO" id="GO:0005829">
    <property type="term" value="C:cytosol"/>
    <property type="evidence" value="ECO:0007669"/>
    <property type="project" value="Ensembl"/>
</dbReference>
<evidence type="ECO:0000259" key="12">
    <source>
        <dbReference type="SMART" id="SM00382"/>
    </source>
</evidence>
<dbReference type="GO" id="GO:0005634">
    <property type="term" value="C:nucleus"/>
    <property type="evidence" value="ECO:0007669"/>
    <property type="project" value="UniProtKB-SubCell"/>
</dbReference>
<dbReference type="FunFam" id="2.40.50.360:FF:000001">
    <property type="entry name" value="RuvB-like helicase"/>
    <property type="match status" value="1"/>
</dbReference>
<evidence type="ECO:0000256" key="5">
    <source>
        <dbReference type="ARBA" id="ARBA00022806"/>
    </source>
</evidence>
<keyword evidence="8 11" id="KW-0539">Nucleus</keyword>
<reference evidence="13" key="1">
    <citation type="submission" date="2025-08" db="UniProtKB">
        <authorList>
            <consortium name="Ensembl"/>
        </authorList>
    </citation>
    <scope>IDENTIFICATION</scope>
</reference>
<accession>A0A3Q3CMW7</accession>
<dbReference type="AlphaFoldDB" id="A0A3Q3CMW7"/>
<dbReference type="GO" id="GO:0006281">
    <property type="term" value="P:DNA repair"/>
    <property type="evidence" value="ECO:0007669"/>
    <property type="project" value="UniProtKB-KW"/>
</dbReference>
<protein>
    <recommendedName>
        <fullName evidence="11">RuvB-like helicase</fullName>
        <ecNumber evidence="11">3.6.4.12</ecNumber>
    </recommendedName>
</protein>
<dbReference type="InterPro" id="IPR010339">
    <property type="entry name" value="TIP49_P-loop"/>
</dbReference>
<comment type="subcellular location">
    <subcellularLocation>
        <location evidence="9">Dynein axonemal particle</location>
    </subcellularLocation>
    <subcellularLocation>
        <location evidence="1 11">Nucleus</location>
    </subcellularLocation>
</comment>
<reference evidence="13" key="2">
    <citation type="submission" date="2025-09" db="UniProtKB">
        <authorList>
            <consortium name="Ensembl"/>
        </authorList>
    </citation>
    <scope>IDENTIFICATION</scope>
</reference>
<evidence type="ECO:0000256" key="10">
    <source>
        <dbReference type="ARBA" id="ARBA00048432"/>
    </source>
</evidence>
<evidence type="ECO:0000256" key="7">
    <source>
        <dbReference type="ARBA" id="ARBA00023172"/>
    </source>
</evidence>
<keyword evidence="4 11" id="KW-0378">Hydrolase</keyword>
<keyword evidence="5 11" id="KW-0347">Helicase</keyword>
<evidence type="ECO:0000256" key="3">
    <source>
        <dbReference type="ARBA" id="ARBA00022741"/>
    </source>
</evidence>
<comment type="similarity">
    <text evidence="2 11">Belongs to the RuvB family.</text>
</comment>
<name>A0A3Q3CMW7_HAPBU</name>
<evidence type="ECO:0000256" key="8">
    <source>
        <dbReference type="ARBA" id="ARBA00023242"/>
    </source>
</evidence>
<keyword evidence="6 11" id="KW-0067">ATP-binding</keyword>
<dbReference type="STRING" id="8153.ENSHBUP00000026282"/>
<keyword evidence="14" id="KW-1185">Reference proteome</keyword>
<comment type="catalytic activity">
    <reaction evidence="10">
        <text>ATP + H2O = ADP + phosphate + H(+)</text>
        <dbReference type="Rhea" id="RHEA:13065"/>
        <dbReference type="ChEBI" id="CHEBI:15377"/>
        <dbReference type="ChEBI" id="CHEBI:15378"/>
        <dbReference type="ChEBI" id="CHEBI:30616"/>
        <dbReference type="ChEBI" id="CHEBI:43474"/>
        <dbReference type="ChEBI" id="CHEBI:456216"/>
        <dbReference type="EC" id="3.6.4.12"/>
    </reaction>
    <physiologicalReaction direction="left-to-right" evidence="10">
        <dbReference type="Rhea" id="RHEA:13066"/>
    </physiologicalReaction>
</comment>
<dbReference type="InterPro" id="IPR027238">
    <property type="entry name" value="RuvB-like"/>
</dbReference>
<evidence type="ECO:0000256" key="6">
    <source>
        <dbReference type="ARBA" id="ARBA00022840"/>
    </source>
</evidence>
<dbReference type="Pfam" id="PF06068">
    <property type="entry name" value="TIP49"/>
    <property type="match status" value="1"/>
</dbReference>